<dbReference type="EMBL" id="KI913173">
    <property type="protein sequence ID" value="ETV69624.1"/>
    <property type="molecule type" value="Genomic_DNA"/>
</dbReference>
<evidence type="ECO:0000313" key="1">
    <source>
        <dbReference type="EMBL" id="ETV69624.1"/>
    </source>
</evidence>
<dbReference type="GeneID" id="20816642"/>
<reference evidence="1" key="1">
    <citation type="submission" date="2013-12" db="EMBL/GenBank/DDBJ databases">
        <title>The Genome Sequence of Aphanomyces astaci APO3.</title>
        <authorList>
            <consortium name="The Broad Institute Genomics Platform"/>
            <person name="Russ C."/>
            <person name="Tyler B."/>
            <person name="van West P."/>
            <person name="Dieguez-Uribeondo J."/>
            <person name="Young S.K."/>
            <person name="Zeng Q."/>
            <person name="Gargeya S."/>
            <person name="Fitzgerald M."/>
            <person name="Abouelleil A."/>
            <person name="Alvarado L."/>
            <person name="Chapman S.B."/>
            <person name="Gainer-Dewar J."/>
            <person name="Goldberg J."/>
            <person name="Griggs A."/>
            <person name="Gujja S."/>
            <person name="Hansen M."/>
            <person name="Howarth C."/>
            <person name="Imamovic A."/>
            <person name="Ireland A."/>
            <person name="Larimer J."/>
            <person name="McCowan C."/>
            <person name="Murphy C."/>
            <person name="Pearson M."/>
            <person name="Poon T.W."/>
            <person name="Priest M."/>
            <person name="Roberts A."/>
            <person name="Saif S."/>
            <person name="Shea T."/>
            <person name="Sykes S."/>
            <person name="Wortman J."/>
            <person name="Nusbaum C."/>
            <person name="Birren B."/>
        </authorList>
    </citation>
    <scope>NUCLEOTIDE SEQUENCE [LARGE SCALE GENOMIC DNA]</scope>
    <source>
        <strain evidence="1">APO3</strain>
    </source>
</reference>
<accession>W4FS33</accession>
<dbReference type="RefSeq" id="XP_009840840.1">
    <property type="nucleotide sequence ID" value="XM_009842538.1"/>
</dbReference>
<dbReference type="OrthoDB" id="101790at2759"/>
<proteinExistence type="predicted"/>
<gene>
    <name evidence="1" type="ORF">H257_14646</name>
</gene>
<name>W4FS33_APHAT</name>
<dbReference type="VEuPathDB" id="FungiDB:H257_14646"/>
<dbReference type="AlphaFoldDB" id="W4FS33"/>
<protein>
    <submittedName>
        <fullName evidence="1">Uncharacterized protein</fullName>
    </submittedName>
</protein>
<sequence length="439" mass="48209">MSDATTNDKSVTDLKFNGRKVMFTAWKARIIAHLNSKSTEDNYKRVMDDKKPLNLAHSDSLQFKPIINDVDFAADMPPSATAASLEAEKMKRFYYLRMQESLIRSLFGKVLPNEFLIQLPGTINNPDLNLSDVWARLEREYAQSSLDAVVAALPHEYFGYNVKQTTDGFKLSTIETLVKQVFSGKSSEAIANMSSKHPKREVHVNQAKVHRNQANKRKSTAYSECFYCHGTANVDGKGHLKADCALLKSDLSKGIARKNFKEVPAKRIKVSTNTAVATAKARLSSMAIPDMDELPDSGPDKWSCLTSIAHSLADQTTRMEEEHMTPLSGNNAFSLIIPTGSTTATVTMTLQDGYYERTNDVTKWFYASPIRSYSAGGSGLPSSSFTPRVTIPSSEFGNLLGFEPSTLPATPSSGTLSFLSTKAPQLNPASSYTAQLSGK</sequence>
<organism evidence="1">
    <name type="scientific">Aphanomyces astaci</name>
    <name type="common">Crayfish plague agent</name>
    <dbReference type="NCBI Taxonomy" id="112090"/>
    <lineage>
        <taxon>Eukaryota</taxon>
        <taxon>Sar</taxon>
        <taxon>Stramenopiles</taxon>
        <taxon>Oomycota</taxon>
        <taxon>Saprolegniomycetes</taxon>
        <taxon>Saprolegniales</taxon>
        <taxon>Verrucalvaceae</taxon>
        <taxon>Aphanomyces</taxon>
    </lineage>
</organism>